<comment type="subcellular location">
    <subcellularLocation>
        <location evidence="1">Cell membrane</location>
        <topology evidence="1">Multi-pass membrane protein</topology>
    </subcellularLocation>
</comment>
<dbReference type="EMBL" id="CP003493">
    <property type="protein sequence ID" value="AFV88296.1"/>
    <property type="molecule type" value="Genomic_DNA"/>
</dbReference>
<evidence type="ECO:0000256" key="7">
    <source>
        <dbReference type="SAM" id="Phobius"/>
    </source>
</evidence>
<feature type="transmembrane region" description="Helical" evidence="7">
    <location>
        <begin position="188"/>
        <end position="214"/>
    </location>
</feature>
<dbReference type="SUPFAM" id="SSF103481">
    <property type="entry name" value="Multidrug resistance efflux transporter EmrE"/>
    <property type="match status" value="2"/>
</dbReference>
<evidence type="ECO:0000256" key="6">
    <source>
        <dbReference type="ARBA" id="ARBA00023136"/>
    </source>
</evidence>
<evidence type="ECO:0000256" key="5">
    <source>
        <dbReference type="ARBA" id="ARBA00022989"/>
    </source>
</evidence>
<feature type="transmembrane region" description="Helical" evidence="7">
    <location>
        <begin position="156"/>
        <end position="176"/>
    </location>
</feature>
<dbReference type="InterPro" id="IPR037185">
    <property type="entry name" value="EmrE-like"/>
</dbReference>
<keyword evidence="5 7" id="KW-1133">Transmembrane helix</keyword>
<evidence type="ECO:0000313" key="10">
    <source>
        <dbReference type="Proteomes" id="UP000000214"/>
    </source>
</evidence>
<dbReference type="Proteomes" id="UP000000214">
    <property type="component" value="Chromosome"/>
</dbReference>
<evidence type="ECO:0000259" key="8">
    <source>
        <dbReference type="Pfam" id="PF00892"/>
    </source>
</evidence>
<sequence>MTPAAAHRLGVILIAVTAVLWGTSGTAATFAPQVGPLAIGAAALGIGGLLQGLISIGAQRRAAPRLRAHAGVVAIGALTVAIYPLAFYSSMRYAGVAVGTVISLASAPLASGLLDRFIDHRRLGPWWTAAAGMGVVGSVLLCLSRGGDDAAGPGRAVLGVLLGLVAGATYAAYSWAAHRLIDAGIDRAASMGSVFGIGGLLLMPMLALTGAPILAGPGNLAVAAYMALVPMFLGYVLFGMGLVRVPASTATTVTLLEPAVSALLAVTVVGERLGARGWTGMAIIAAVLIVLAAEPGSDKAGPVPGGAAQEVAVP</sequence>
<keyword evidence="3" id="KW-1003">Cell membrane</keyword>
<feature type="transmembrane region" description="Helical" evidence="7">
    <location>
        <begin position="37"/>
        <end position="56"/>
    </location>
</feature>
<dbReference type="Pfam" id="PF00892">
    <property type="entry name" value="EamA"/>
    <property type="match status" value="2"/>
</dbReference>
<evidence type="ECO:0000256" key="2">
    <source>
        <dbReference type="ARBA" id="ARBA00007362"/>
    </source>
</evidence>
<dbReference type="InterPro" id="IPR051258">
    <property type="entry name" value="Diverse_Substrate_Transporter"/>
</dbReference>
<accession>K7RPR6</accession>
<organism evidence="9 10">
    <name type="scientific">Acidipropionibacterium acidipropionici (strain ATCC 4875 / DSM 20272 / JCM 6432 / NBRC 12425 / NCIMB 8070 / 4)</name>
    <name type="common">Propionibacterium acidipropionici</name>
    <dbReference type="NCBI Taxonomy" id="1171373"/>
    <lineage>
        <taxon>Bacteria</taxon>
        <taxon>Bacillati</taxon>
        <taxon>Actinomycetota</taxon>
        <taxon>Actinomycetes</taxon>
        <taxon>Propionibacteriales</taxon>
        <taxon>Propionibacteriaceae</taxon>
        <taxon>Acidipropionibacterium</taxon>
    </lineage>
</organism>
<dbReference type="PANTHER" id="PTHR42920:SF11">
    <property type="entry name" value="INNER MEMBRANE PROTEIN YTFF"/>
    <property type="match status" value="1"/>
</dbReference>
<name>K7RPR6_ACIA4</name>
<evidence type="ECO:0000256" key="1">
    <source>
        <dbReference type="ARBA" id="ARBA00004651"/>
    </source>
</evidence>
<feature type="transmembrane region" description="Helical" evidence="7">
    <location>
        <begin position="93"/>
        <end position="114"/>
    </location>
</feature>
<keyword evidence="6 7" id="KW-0472">Membrane</keyword>
<comment type="similarity">
    <text evidence="2">Belongs to the EamA transporter family.</text>
</comment>
<dbReference type="GO" id="GO:0005886">
    <property type="term" value="C:plasma membrane"/>
    <property type="evidence" value="ECO:0007669"/>
    <property type="project" value="UniProtKB-SubCell"/>
</dbReference>
<dbReference type="STRING" id="1171373.PACID_04550"/>
<dbReference type="HOGENOM" id="CLU_033863_9_2_11"/>
<proteinExistence type="inferred from homology"/>
<evidence type="ECO:0000256" key="3">
    <source>
        <dbReference type="ARBA" id="ARBA00022475"/>
    </source>
</evidence>
<evidence type="ECO:0000256" key="4">
    <source>
        <dbReference type="ARBA" id="ARBA00022692"/>
    </source>
</evidence>
<protein>
    <submittedName>
        <fullName evidence="9">Putative permease, DMT superfamily</fullName>
    </submittedName>
</protein>
<feature type="transmembrane region" description="Helical" evidence="7">
    <location>
        <begin position="220"/>
        <end position="238"/>
    </location>
</feature>
<evidence type="ECO:0000313" key="9">
    <source>
        <dbReference type="EMBL" id="AFV88296.1"/>
    </source>
</evidence>
<dbReference type="RefSeq" id="WP_015069211.1">
    <property type="nucleotide sequence ID" value="NC_019395.1"/>
</dbReference>
<gene>
    <name evidence="9" type="ordered locus">PACID_04550</name>
</gene>
<feature type="transmembrane region" description="Helical" evidence="7">
    <location>
        <begin position="126"/>
        <end position="144"/>
    </location>
</feature>
<feature type="domain" description="EamA" evidence="8">
    <location>
        <begin position="158"/>
        <end position="291"/>
    </location>
</feature>
<dbReference type="AlphaFoldDB" id="K7RPR6"/>
<feature type="transmembrane region" description="Helical" evidence="7">
    <location>
        <begin position="68"/>
        <end position="87"/>
    </location>
</feature>
<feature type="transmembrane region" description="Helical" evidence="7">
    <location>
        <begin position="275"/>
        <end position="293"/>
    </location>
</feature>
<reference evidence="9 10" key="1">
    <citation type="journal article" date="2012" name="BMC Genomics">
        <title>The genome sequence of Propionibacterium acidipropionici provides insights into its biotechnological and industrial potential.</title>
        <authorList>
            <person name="Parizzi L.P."/>
            <person name="Grassi M.C."/>
            <person name="Llerena L.A."/>
            <person name="Carazzolle M.F."/>
            <person name="Queiroz V.L."/>
            <person name="Lunardi I."/>
            <person name="Zeidler A.F."/>
            <person name="Teixeira P.J."/>
            <person name="Mieczkowski P."/>
            <person name="Rincones J."/>
            <person name="Pereira G.A."/>
        </authorList>
    </citation>
    <scope>NUCLEOTIDE SEQUENCE [LARGE SCALE GENOMIC DNA]</scope>
    <source>
        <strain evidence="10">ATCC 4875 / DSM 20272 / JCM 6432 / NBRC 12425 / NCIMB 8070</strain>
    </source>
</reference>
<dbReference type="PANTHER" id="PTHR42920">
    <property type="entry name" value="OS03G0707200 PROTEIN-RELATED"/>
    <property type="match status" value="1"/>
</dbReference>
<dbReference type="PATRIC" id="fig|1171373.8.peg.459"/>
<dbReference type="KEGG" id="pbo:PACID_04550"/>
<dbReference type="InterPro" id="IPR000620">
    <property type="entry name" value="EamA_dom"/>
</dbReference>
<dbReference type="eggNOG" id="COG0697">
    <property type="taxonomic scope" value="Bacteria"/>
</dbReference>
<keyword evidence="4 7" id="KW-0812">Transmembrane</keyword>
<feature type="domain" description="EamA" evidence="8">
    <location>
        <begin position="9"/>
        <end position="141"/>
    </location>
</feature>